<name>A0AAJ5YS42_9BASI</name>
<dbReference type="PANTHER" id="PTHR10698">
    <property type="entry name" value="V-TYPE PROTON ATPASE SUBUNIT H"/>
    <property type="match status" value="1"/>
</dbReference>
<dbReference type="InterPro" id="IPR011989">
    <property type="entry name" value="ARM-like"/>
</dbReference>
<protein>
    <submittedName>
        <fullName evidence="6">H(+)-transporting V1 sector ATPase subunit H</fullName>
    </submittedName>
</protein>
<reference evidence="6 7" key="1">
    <citation type="submission" date="2023-03" db="EMBL/GenBank/DDBJ databases">
        <title>Mating type loci evolution in Malassezia.</title>
        <authorList>
            <person name="Coelho M.A."/>
        </authorList>
    </citation>
    <scope>NUCLEOTIDE SEQUENCE [LARGE SCALE GENOMIC DNA]</scope>
    <source>
        <strain evidence="6 7">CBS 9725</strain>
    </source>
</reference>
<evidence type="ECO:0000256" key="1">
    <source>
        <dbReference type="ARBA" id="ARBA00008613"/>
    </source>
</evidence>
<evidence type="ECO:0000256" key="2">
    <source>
        <dbReference type="ARBA" id="ARBA00022448"/>
    </source>
</evidence>
<organism evidence="6 7">
    <name type="scientific">Malassezia yamatoensis</name>
    <dbReference type="NCBI Taxonomy" id="253288"/>
    <lineage>
        <taxon>Eukaryota</taxon>
        <taxon>Fungi</taxon>
        <taxon>Dikarya</taxon>
        <taxon>Basidiomycota</taxon>
        <taxon>Ustilaginomycotina</taxon>
        <taxon>Malasseziomycetes</taxon>
        <taxon>Malasseziales</taxon>
        <taxon>Malasseziaceae</taxon>
        <taxon>Malassezia</taxon>
    </lineage>
</organism>
<evidence type="ECO:0000259" key="5">
    <source>
        <dbReference type="Pfam" id="PF11698"/>
    </source>
</evidence>
<evidence type="ECO:0000256" key="3">
    <source>
        <dbReference type="ARBA" id="ARBA00022781"/>
    </source>
</evidence>
<gene>
    <name evidence="6" type="primary">VMA13</name>
    <name evidence="6" type="ORF">MYAM1_001449</name>
</gene>
<evidence type="ECO:0000256" key="4">
    <source>
        <dbReference type="ARBA" id="ARBA00023065"/>
    </source>
</evidence>
<proteinExistence type="inferred from homology"/>
<dbReference type="Gene3D" id="1.25.10.10">
    <property type="entry name" value="Leucine-rich Repeat Variant"/>
    <property type="match status" value="1"/>
</dbReference>
<keyword evidence="7" id="KW-1185">Reference proteome</keyword>
<dbReference type="GO" id="GO:0000221">
    <property type="term" value="C:vacuolar proton-transporting V-type ATPase, V1 domain"/>
    <property type="evidence" value="ECO:0007669"/>
    <property type="project" value="InterPro"/>
</dbReference>
<dbReference type="EMBL" id="CP119943">
    <property type="protein sequence ID" value="WFC98717.1"/>
    <property type="molecule type" value="Genomic_DNA"/>
</dbReference>
<sequence length="492" mass="55438">MFGVTMPEKQGGSSEATTTFCPQQNAWLQDVSEKLRARQTAWEGYQRADLISMEEVQMLRDAEQAGRDKKFDQIVKSGTQYVALYTRLFEKLSRTDTIQQVVLLTNDLLQAAPNQVDSLLKEPHLYTSLQKLLGVQDDYVSLKGAQFLACCLRAQASSTSYNAPPTEALDQLLTFLHRHIRIAVDDEQDKNQGNTALISLIILGEILREASFRSHIWKEAAQFAQKRQARESTVGVLVALEEKLASEEPGTQTPRDTLSGYPQLQYQGLFALWVLTFDKQAAAKIDVYFELASVLAHLAQSALKHKVIRLIVGIWDNMLAGSKASEEDNAARLLGAKVLPVCNTLQERNYSDEEMREQLKNVIGVLSQRLDQMSSYEEYRSELSSKHMSWDNPVHTLDQFWKENAEKLVDHNEKDLKQLVELLETDSHSDSTTLAVACNDISKFVHFYDGGRRRVTALGAKDAIARLVDYDDAEVRHSALQALARLVSSSWK</sequence>
<dbReference type="GO" id="GO:0046961">
    <property type="term" value="F:proton-transporting ATPase activity, rotational mechanism"/>
    <property type="evidence" value="ECO:0007669"/>
    <property type="project" value="InterPro"/>
</dbReference>
<keyword evidence="2" id="KW-0813">Transport</keyword>
<evidence type="ECO:0000313" key="6">
    <source>
        <dbReference type="EMBL" id="WFC98717.1"/>
    </source>
</evidence>
<dbReference type="InterPro" id="IPR038497">
    <property type="entry name" value="ATPase_V1-cplx_hsu_C_sf"/>
</dbReference>
<accession>A0AAJ5YS42</accession>
<keyword evidence="3" id="KW-0375">Hydrogen ion transport</keyword>
<dbReference type="InterPro" id="IPR016024">
    <property type="entry name" value="ARM-type_fold"/>
</dbReference>
<dbReference type="Proteomes" id="UP001219567">
    <property type="component" value="Chromosome 1"/>
</dbReference>
<dbReference type="Pfam" id="PF11698">
    <property type="entry name" value="V-ATPase_H_C"/>
    <property type="match status" value="1"/>
</dbReference>
<dbReference type="InterPro" id="IPR004908">
    <property type="entry name" value="ATPase_V1-cplx_hsu"/>
</dbReference>
<dbReference type="InterPro" id="IPR011987">
    <property type="entry name" value="ATPase_V1-cplx_hsu_C"/>
</dbReference>
<dbReference type="PANTHER" id="PTHR10698:SF0">
    <property type="entry name" value="V-TYPE PROTON ATPASE SUBUNIT H"/>
    <property type="match status" value="1"/>
</dbReference>
<evidence type="ECO:0000313" key="7">
    <source>
        <dbReference type="Proteomes" id="UP001219567"/>
    </source>
</evidence>
<dbReference type="Pfam" id="PF03224">
    <property type="entry name" value="V-ATPase_H_N"/>
    <property type="match status" value="1"/>
</dbReference>
<keyword evidence="4" id="KW-0406">Ion transport</keyword>
<dbReference type="GO" id="GO:0000329">
    <property type="term" value="C:fungal-type vacuole membrane"/>
    <property type="evidence" value="ECO:0007669"/>
    <property type="project" value="TreeGrafter"/>
</dbReference>
<dbReference type="SUPFAM" id="SSF48371">
    <property type="entry name" value="ARM repeat"/>
    <property type="match status" value="1"/>
</dbReference>
<dbReference type="Gene3D" id="1.25.40.150">
    <property type="entry name" value="V-type ATPase, subunit H, C-terminal domain"/>
    <property type="match status" value="1"/>
</dbReference>
<feature type="domain" description="ATPase V1 complex subunit H C-terminal" evidence="5">
    <location>
        <begin position="372"/>
        <end position="491"/>
    </location>
</feature>
<comment type="similarity">
    <text evidence="1">Belongs to the V-ATPase H subunit family.</text>
</comment>
<dbReference type="AlphaFoldDB" id="A0AAJ5YS42"/>